<keyword evidence="5 8" id="KW-0067">ATP-binding</keyword>
<dbReference type="PANTHER" id="PTHR21299:SF2">
    <property type="entry name" value="CYTIDYLATE KINASE"/>
    <property type="match status" value="1"/>
</dbReference>
<keyword evidence="8" id="KW-0963">Cytoplasm</keyword>
<evidence type="ECO:0000256" key="2">
    <source>
        <dbReference type="ARBA" id="ARBA00022679"/>
    </source>
</evidence>
<evidence type="ECO:0000313" key="11">
    <source>
        <dbReference type="Proteomes" id="UP000662904"/>
    </source>
</evidence>
<comment type="subcellular location">
    <subcellularLocation>
        <location evidence="8">Cytoplasm</location>
    </subcellularLocation>
</comment>
<dbReference type="CDD" id="cd02020">
    <property type="entry name" value="CMPK"/>
    <property type="match status" value="1"/>
</dbReference>
<dbReference type="InterPro" id="IPR027417">
    <property type="entry name" value="P-loop_NTPase"/>
</dbReference>
<feature type="binding site" evidence="8">
    <location>
        <begin position="7"/>
        <end position="15"/>
    </location>
    <ligand>
        <name>ATP</name>
        <dbReference type="ChEBI" id="CHEBI:30616"/>
    </ligand>
</feature>
<keyword evidence="2 8" id="KW-0808">Transferase</keyword>
<evidence type="ECO:0000256" key="4">
    <source>
        <dbReference type="ARBA" id="ARBA00022777"/>
    </source>
</evidence>
<dbReference type="EMBL" id="CP059066">
    <property type="protein sequence ID" value="QSQ10121.1"/>
    <property type="molecule type" value="Genomic_DNA"/>
</dbReference>
<dbReference type="Gene3D" id="3.40.50.300">
    <property type="entry name" value="P-loop containing nucleotide triphosphate hydrolases"/>
    <property type="match status" value="1"/>
</dbReference>
<evidence type="ECO:0000256" key="7">
    <source>
        <dbReference type="ARBA" id="ARBA00048478"/>
    </source>
</evidence>
<dbReference type="GO" id="GO:0015949">
    <property type="term" value="P:nucleobase-containing small molecule interconversion"/>
    <property type="evidence" value="ECO:0007669"/>
    <property type="project" value="TreeGrafter"/>
</dbReference>
<name>A0A8A0RNZ1_9FIRM</name>
<gene>
    <name evidence="8 10" type="primary">cmk</name>
    <name evidence="10" type="ORF">H0A61_02513</name>
</gene>
<dbReference type="InterPro" id="IPR003136">
    <property type="entry name" value="Cytidylate_kin"/>
</dbReference>
<dbReference type="RefSeq" id="WP_206707440.1">
    <property type="nucleotide sequence ID" value="NZ_CP059066.1"/>
</dbReference>
<dbReference type="GO" id="GO:0036431">
    <property type="term" value="F:dCMP kinase activity"/>
    <property type="evidence" value="ECO:0007669"/>
    <property type="project" value="InterPro"/>
</dbReference>
<dbReference type="SUPFAM" id="SSF52540">
    <property type="entry name" value="P-loop containing nucleoside triphosphate hydrolases"/>
    <property type="match status" value="1"/>
</dbReference>
<dbReference type="GO" id="GO:0005524">
    <property type="term" value="F:ATP binding"/>
    <property type="evidence" value="ECO:0007669"/>
    <property type="project" value="UniProtKB-UniRule"/>
</dbReference>
<feature type="domain" description="Cytidylate kinase" evidence="9">
    <location>
        <begin position="3"/>
        <end position="210"/>
    </location>
</feature>
<keyword evidence="11" id="KW-1185">Reference proteome</keyword>
<comment type="catalytic activity">
    <reaction evidence="7 8">
        <text>CMP + ATP = CDP + ADP</text>
        <dbReference type="Rhea" id="RHEA:11600"/>
        <dbReference type="ChEBI" id="CHEBI:30616"/>
        <dbReference type="ChEBI" id="CHEBI:58069"/>
        <dbReference type="ChEBI" id="CHEBI:60377"/>
        <dbReference type="ChEBI" id="CHEBI:456216"/>
        <dbReference type="EC" id="2.7.4.25"/>
    </reaction>
</comment>
<comment type="similarity">
    <text evidence="1 8">Belongs to the cytidylate kinase family. Type 1 subfamily.</text>
</comment>
<evidence type="ECO:0000256" key="6">
    <source>
        <dbReference type="ARBA" id="ARBA00047615"/>
    </source>
</evidence>
<dbReference type="Pfam" id="PF02224">
    <property type="entry name" value="Cytidylate_kin"/>
    <property type="match status" value="1"/>
</dbReference>
<accession>A0A8A0RNZ1</accession>
<dbReference type="GO" id="GO:0006220">
    <property type="term" value="P:pyrimidine nucleotide metabolic process"/>
    <property type="evidence" value="ECO:0007669"/>
    <property type="project" value="UniProtKB-UniRule"/>
</dbReference>
<evidence type="ECO:0000256" key="1">
    <source>
        <dbReference type="ARBA" id="ARBA00009427"/>
    </source>
</evidence>
<dbReference type="KEGG" id="kme:H0A61_02513"/>
<organism evidence="10 11">
    <name type="scientific">Koleobacter methoxysyntrophicus</name>
    <dbReference type="NCBI Taxonomy" id="2751313"/>
    <lineage>
        <taxon>Bacteria</taxon>
        <taxon>Bacillati</taxon>
        <taxon>Bacillota</taxon>
        <taxon>Clostridia</taxon>
        <taxon>Koleobacterales</taxon>
        <taxon>Koleobacteraceae</taxon>
        <taxon>Koleobacter</taxon>
    </lineage>
</organism>
<comment type="catalytic activity">
    <reaction evidence="6 8">
        <text>dCMP + ATP = dCDP + ADP</text>
        <dbReference type="Rhea" id="RHEA:25094"/>
        <dbReference type="ChEBI" id="CHEBI:30616"/>
        <dbReference type="ChEBI" id="CHEBI:57566"/>
        <dbReference type="ChEBI" id="CHEBI:58593"/>
        <dbReference type="ChEBI" id="CHEBI:456216"/>
        <dbReference type="EC" id="2.7.4.25"/>
    </reaction>
</comment>
<dbReference type="InterPro" id="IPR011994">
    <property type="entry name" value="Cytidylate_kinase_dom"/>
</dbReference>
<dbReference type="NCBIfam" id="TIGR00017">
    <property type="entry name" value="cmk"/>
    <property type="match status" value="1"/>
</dbReference>
<evidence type="ECO:0000313" key="10">
    <source>
        <dbReference type="EMBL" id="QSQ10121.1"/>
    </source>
</evidence>
<dbReference type="GO" id="GO:0005829">
    <property type="term" value="C:cytosol"/>
    <property type="evidence" value="ECO:0007669"/>
    <property type="project" value="TreeGrafter"/>
</dbReference>
<evidence type="ECO:0000259" key="9">
    <source>
        <dbReference type="Pfam" id="PF02224"/>
    </source>
</evidence>
<dbReference type="EC" id="2.7.4.25" evidence="8"/>
<dbReference type="HAMAP" id="MF_00238">
    <property type="entry name" value="Cytidyl_kinase_type1"/>
    <property type="match status" value="1"/>
</dbReference>
<keyword evidence="3 8" id="KW-0547">Nucleotide-binding</keyword>
<evidence type="ECO:0000256" key="8">
    <source>
        <dbReference type="HAMAP-Rule" id="MF_00238"/>
    </source>
</evidence>
<protein>
    <recommendedName>
        <fullName evidence="8">Cytidylate kinase</fullName>
        <shortName evidence="8">CK</shortName>
        <ecNumber evidence="8">2.7.4.25</ecNumber>
    </recommendedName>
    <alternativeName>
        <fullName evidence="8">Cytidine monophosphate kinase</fullName>
        <shortName evidence="8">CMP kinase</shortName>
    </alternativeName>
</protein>
<dbReference type="AlphaFoldDB" id="A0A8A0RNZ1"/>
<keyword evidence="4 8" id="KW-0418">Kinase</keyword>
<reference evidence="10" key="1">
    <citation type="submission" date="2020-07" db="EMBL/GenBank/DDBJ databases">
        <title>Koleobacter methoxysyntrophicus gen. nov., sp. nov., a novel anaerobic bacterium isolated from deep subsurface oil field and proposal of Koleobacterales ord. nov. in the phylum Firmicutes.</title>
        <authorList>
            <person name="Sakamoto S."/>
            <person name="Tamaki H."/>
        </authorList>
    </citation>
    <scope>NUCLEOTIDE SEQUENCE</scope>
    <source>
        <strain evidence="10">NRmbB1</strain>
    </source>
</reference>
<proteinExistence type="inferred from homology"/>
<sequence length="215" mass="24165">MNIAIDGPAGAGKSTIAKILAEKLGMNYIDTGAMYRAITLKAIENNIDFNDVSSLINLVNNTDIKISNGRIYLDSKDVTDKIRTPLVSQKVSKIAAISEIREKMICLQRELAENGNVIMDGRDIGTVVLPNASLKFFITATVEERAKRRFLELKAKGYDVNYDNIKKEILSRDEQDMKRKISPLKLAEDAIVIDTSNKEIEEIIQEILQQHITRR</sequence>
<evidence type="ECO:0000256" key="3">
    <source>
        <dbReference type="ARBA" id="ARBA00022741"/>
    </source>
</evidence>
<dbReference type="PANTHER" id="PTHR21299">
    <property type="entry name" value="CYTIDYLATE KINASE/PANTOATE-BETA-ALANINE LIGASE"/>
    <property type="match status" value="1"/>
</dbReference>
<dbReference type="Proteomes" id="UP000662904">
    <property type="component" value="Chromosome"/>
</dbReference>
<evidence type="ECO:0000256" key="5">
    <source>
        <dbReference type="ARBA" id="ARBA00022840"/>
    </source>
</evidence>